<dbReference type="NCBIfam" id="TIGR00152">
    <property type="entry name" value="dephospho-CoA kinase"/>
    <property type="match status" value="1"/>
</dbReference>
<reference evidence="3" key="1">
    <citation type="submission" date="2016-10" db="EMBL/GenBank/DDBJ databases">
        <authorList>
            <person name="de Groot N.N."/>
        </authorList>
    </citation>
    <scope>NUCLEOTIDE SEQUENCE</scope>
</reference>
<dbReference type="Gene3D" id="3.40.50.300">
    <property type="entry name" value="P-loop containing nucleotide triphosphate hydrolases"/>
    <property type="match status" value="1"/>
</dbReference>
<protein>
    <submittedName>
        <fullName evidence="3">Dephospho-CoA kinase</fullName>
        <ecNumber evidence="3">2.7.1.24</ecNumber>
    </submittedName>
</protein>
<dbReference type="InterPro" id="IPR027417">
    <property type="entry name" value="P-loop_NTPase"/>
</dbReference>
<dbReference type="PROSITE" id="PS51219">
    <property type="entry name" value="DPCK"/>
    <property type="match status" value="1"/>
</dbReference>
<dbReference type="GO" id="GO:0005524">
    <property type="term" value="F:ATP binding"/>
    <property type="evidence" value="ECO:0007669"/>
    <property type="project" value="UniProtKB-KW"/>
</dbReference>
<evidence type="ECO:0000313" key="5">
    <source>
        <dbReference type="EMBL" id="SFV84478.1"/>
    </source>
</evidence>
<name>A0A1W1DDI2_9ZZZZ</name>
<dbReference type="AlphaFoldDB" id="A0A1W1DDI2"/>
<dbReference type="GO" id="GO:0004140">
    <property type="term" value="F:dephospho-CoA kinase activity"/>
    <property type="evidence" value="ECO:0007669"/>
    <property type="project" value="UniProtKB-EC"/>
</dbReference>
<evidence type="ECO:0000256" key="2">
    <source>
        <dbReference type="ARBA" id="ARBA00022840"/>
    </source>
</evidence>
<keyword evidence="1" id="KW-0547">Nucleotide-binding</keyword>
<gene>
    <name evidence="3" type="ORF">MNB_SUP05-11-678</name>
    <name evidence="4" type="ORF">MNB_SUP05-12-1344</name>
    <name evidence="5" type="ORF">MNB_SUP05-7-147</name>
    <name evidence="6" type="ORF">MNB_SUP05-9-265</name>
</gene>
<evidence type="ECO:0000313" key="3">
    <source>
        <dbReference type="EMBL" id="SFV79233.1"/>
    </source>
</evidence>
<dbReference type="EMBL" id="FPHX01000105">
    <property type="protein sequence ID" value="SFV84582.1"/>
    <property type="molecule type" value="Genomic_DNA"/>
</dbReference>
<evidence type="ECO:0000256" key="1">
    <source>
        <dbReference type="ARBA" id="ARBA00022741"/>
    </source>
</evidence>
<dbReference type="SUPFAM" id="SSF52540">
    <property type="entry name" value="P-loop containing nucleoside triphosphate hydrolases"/>
    <property type="match status" value="1"/>
</dbReference>
<dbReference type="EMBL" id="FPHS01000142">
    <property type="protein sequence ID" value="SFV79233.1"/>
    <property type="molecule type" value="Genomic_DNA"/>
</dbReference>
<dbReference type="PANTHER" id="PTHR10695">
    <property type="entry name" value="DEPHOSPHO-COA KINASE-RELATED"/>
    <property type="match status" value="1"/>
</dbReference>
<dbReference type="Pfam" id="PF01121">
    <property type="entry name" value="CoaE"/>
    <property type="match status" value="1"/>
</dbReference>
<keyword evidence="3" id="KW-0418">Kinase</keyword>
<accession>A0A1W1DDI2</accession>
<dbReference type="EMBL" id="FPHT01000169">
    <property type="protein sequence ID" value="SFV81372.1"/>
    <property type="molecule type" value="Genomic_DNA"/>
</dbReference>
<organism evidence="3">
    <name type="scientific">hydrothermal vent metagenome</name>
    <dbReference type="NCBI Taxonomy" id="652676"/>
    <lineage>
        <taxon>unclassified sequences</taxon>
        <taxon>metagenomes</taxon>
        <taxon>ecological metagenomes</taxon>
    </lineage>
</organism>
<sequence length="201" mass="22756">MSILKIALTGGIACGKSSVSQIFKEMGVPIIDLDVIAREVVKPNTQGLTELVSNFGDGILNADKTLNRQSLRQQLFEHPSKQQLIEEILHPKILKKMQRDIENLNTQLVIIEVPLLVEQNLSHLFDRAIVVDCREQNQLKRLLQRENIDEDLAKTMISTQASREQRLELGEKISTDVIENNSDILSLEQKVKDLAQQLLDL</sequence>
<dbReference type="CDD" id="cd02022">
    <property type="entry name" value="DPCK"/>
    <property type="match status" value="1"/>
</dbReference>
<keyword evidence="2" id="KW-0067">ATP-binding</keyword>
<proteinExistence type="inferred from homology"/>
<dbReference type="EC" id="2.7.1.24" evidence="3"/>
<dbReference type="GO" id="GO:0015937">
    <property type="term" value="P:coenzyme A biosynthetic process"/>
    <property type="evidence" value="ECO:0007669"/>
    <property type="project" value="InterPro"/>
</dbReference>
<dbReference type="PANTHER" id="PTHR10695:SF46">
    <property type="entry name" value="BIFUNCTIONAL COENZYME A SYNTHASE-RELATED"/>
    <property type="match status" value="1"/>
</dbReference>
<dbReference type="EMBL" id="FPHW01000137">
    <property type="protein sequence ID" value="SFV84478.1"/>
    <property type="molecule type" value="Genomic_DNA"/>
</dbReference>
<dbReference type="HAMAP" id="MF_00376">
    <property type="entry name" value="Dephospho_CoA_kinase"/>
    <property type="match status" value="1"/>
</dbReference>
<dbReference type="InterPro" id="IPR001977">
    <property type="entry name" value="Depp_CoAkinase"/>
</dbReference>
<evidence type="ECO:0000313" key="6">
    <source>
        <dbReference type="EMBL" id="SFV84582.1"/>
    </source>
</evidence>
<keyword evidence="3" id="KW-0808">Transferase</keyword>
<evidence type="ECO:0000313" key="4">
    <source>
        <dbReference type="EMBL" id="SFV81372.1"/>
    </source>
</evidence>